<evidence type="ECO:0000313" key="2">
    <source>
        <dbReference type="Proteomes" id="UP000018951"/>
    </source>
</evidence>
<comment type="caution">
    <text evidence="1">The sequence shown here is derived from an EMBL/GenBank/DDBJ whole genome shotgun (WGS) entry which is preliminary data.</text>
</comment>
<evidence type="ECO:0000313" key="1">
    <source>
        <dbReference type="EMBL" id="ETO91681.1"/>
    </source>
</evidence>
<sequence length="41" mass="4688">MDWVGVCLRIFLNNIFGINIFVATRGHICFVTCIDKVLFTP</sequence>
<accession>W2UZT6</accession>
<proteinExistence type="predicted"/>
<reference evidence="1 2" key="1">
    <citation type="journal article" date="2013" name="PLoS ONE">
        <title>Bacterial endosymbiosis in a chordate host: long-term co-evolution and conservation of secondary metabolism.</title>
        <authorList>
            <person name="Kwan J.C."/>
            <person name="Schmidt E.W."/>
        </authorList>
    </citation>
    <scope>NUCLEOTIDE SEQUENCE [LARGE SCALE GENOMIC DNA]</scope>
    <source>
        <strain evidence="2">L6</strain>
    </source>
</reference>
<keyword evidence="2" id="KW-1185">Reference proteome</keyword>
<dbReference type="EMBL" id="AXCJ01000001">
    <property type="protein sequence ID" value="ETO91681.1"/>
    <property type="molecule type" value="Genomic_DNA"/>
</dbReference>
<gene>
    <name evidence="1" type="ORF">P857_851</name>
</gene>
<dbReference type="AlphaFoldDB" id="W2UZT6"/>
<name>W2UZT6_9RICK</name>
<protein>
    <submittedName>
        <fullName evidence="1">Uncharacterized protein</fullName>
    </submittedName>
</protein>
<organism evidence="1 2">
    <name type="scientific">Candidatus Xenolissoclinum pacificiensis L6</name>
    <dbReference type="NCBI Taxonomy" id="1401685"/>
    <lineage>
        <taxon>Bacteria</taxon>
        <taxon>Pseudomonadati</taxon>
        <taxon>Pseudomonadota</taxon>
        <taxon>Alphaproteobacteria</taxon>
        <taxon>Rickettsiales</taxon>
        <taxon>Anaplasmataceae</taxon>
        <taxon>Candidatus Xenolissoclinum</taxon>
    </lineage>
</organism>
<dbReference type="Proteomes" id="UP000018951">
    <property type="component" value="Unassembled WGS sequence"/>
</dbReference>